<feature type="coiled-coil region" evidence="1">
    <location>
        <begin position="192"/>
        <end position="219"/>
    </location>
</feature>
<organism evidence="3 4">
    <name type="scientific">Saponaria officinalis</name>
    <name type="common">Common soapwort</name>
    <name type="synonym">Lychnis saponaria</name>
    <dbReference type="NCBI Taxonomy" id="3572"/>
    <lineage>
        <taxon>Eukaryota</taxon>
        <taxon>Viridiplantae</taxon>
        <taxon>Streptophyta</taxon>
        <taxon>Embryophyta</taxon>
        <taxon>Tracheophyta</taxon>
        <taxon>Spermatophyta</taxon>
        <taxon>Magnoliopsida</taxon>
        <taxon>eudicotyledons</taxon>
        <taxon>Gunneridae</taxon>
        <taxon>Pentapetalae</taxon>
        <taxon>Caryophyllales</taxon>
        <taxon>Caryophyllaceae</taxon>
        <taxon>Caryophylleae</taxon>
        <taxon>Saponaria</taxon>
    </lineage>
</organism>
<comment type="caution">
    <text evidence="3">The sequence shown here is derived from an EMBL/GenBank/DDBJ whole genome shotgun (WGS) entry which is preliminary data.</text>
</comment>
<keyword evidence="1" id="KW-0175">Coiled coil</keyword>
<dbReference type="Proteomes" id="UP001443914">
    <property type="component" value="Unassembled WGS sequence"/>
</dbReference>
<name>A0AAW1K7V1_SAPOF</name>
<evidence type="ECO:0000256" key="2">
    <source>
        <dbReference type="SAM" id="MobiDB-lite"/>
    </source>
</evidence>
<dbReference type="AlphaFoldDB" id="A0AAW1K7V1"/>
<evidence type="ECO:0000313" key="4">
    <source>
        <dbReference type="Proteomes" id="UP001443914"/>
    </source>
</evidence>
<feature type="compositionally biased region" description="Polar residues" evidence="2">
    <location>
        <begin position="9"/>
        <end position="20"/>
    </location>
</feature>
<proteinExistence type="predicted"/>
<keyword evidence="4" id="KW-1185">Reference proteome</keyword>
<accession>A0AAW1K7V1</accession>
<evidence type="ECO:0008006" key="5">
    <source>
        <dbReference type="Google" id="ProtNLM"/>
    </source>
</evidence>
<evidence type="ECO:0000256" key="1">
    <source>
        <dbReference type="SAM" id="Coils"/>
    </source>
</evidence>
<sequence length="296" mass="33484">MARGRKRSSCTTTTDASGSQNEDEEMFTQPPSGKKKVMTKKIEAPRDLDGKIILSIDDSIWFGHPDVSQLVATTIRSNFTYFCPTWKKTPGEVREKWWNYFKGGVKFESDPEVEVKKAFFDKVKDRLRDILHYTNNDGERPDWMPETSFVGLKAYRNSAAFKKMSTSGKANQAKYAVGDKIPGTHNMGSISSIELAERMEKYESRKTRLQEKGEEFVEDDLFAEVVGGFKKGRLYGIGSSADYYYKDKSTCSSSMIDTSTTATSYVGIRVLGRVQAENAKVLEQNAKLKEENQKLK</sequence>
<protein>
    <recommendedName>
        <fullName evidence="5">Transposase, Ptta/En/Spm, plant</fullName>
    </recommendedName>
</protein>
<feature type="region of interest" description="Disordered" evidence="2">
    <location>
        <begin position="1"/>
        <end position="39"/>
    </location>
</feature>
<dbReference type="EMBL" id="JBDFQZ010000006">
    <property type="protein sequence ID" value="KAK9713699.1"/>
    <property type="molecule type" value="Genomic_DNA"/>
</dbReference>
<reference evidence="3" key="1">
    <citation type="submission" date="2024-03" db="EMBL/GenBank/DDBJ databases">
        <title>WGS assembly of Saponaria officinalis var. Norfolk2.</title>
        <authorList>
            <person name="Jenkins J."/>
            <person name="Shu S."/>
            <person name="Grimwood J."/>
            <person name="Barry K."/>
            <person name="Goodstein D."/>
            <person name="Schmutz J."/>
            <person name="Leebens-Mack J."/>
            <person name="Osbourn A."/>
        </authorList>
    </citation>
    <scope>NUCLEOTIDE SEQUENCE [LARGE SCALE GENOMIC DNA]</scope>
    <source>
        <strain evidence="3">JIC</strain>
    </source>
</reference>
<gene>
    <name evidence="3" type="ORF">RND81_06G045500</name>
</gene>
<evidence type="ECO:0000313" key="3">
    <source>
        <dbReference type="EMBL" id="KAK9713699.1"/>
    </source>
</evidence>